<keyword evidence="3" id="KW-0378">Hydrolase</keyword>
<accession>A0A4D6SWI9</accession>
<reference evidence="3" key="1">
    <citation type="journal article" date="2020" name="Int. J. Biol. Macromol.">
        <title>The complete mitochondrial genomes of two model ectomycorrhizal fungi (Laccaria): features, intron dynamics and phylogenetic implications.</title>
        <authorList>
            <person name="Li Q."/>
            <person name="Yang L."/>
            <person name="Xiang D."/>
            <person name="Wan Y."/>
            <person name="Wu Q."/>
            <person name="Huang W."/>
            <person name="Zhao G."/>
        </authorList>
    </citation>
    <scope>NUCLEOTIDE SEQUENCE</scope>
</reference>
<feature type="domain" description="Homing endonuclease LAGLIDADG" evidence="2">
    <location>
        <begin position="2"/>
        <end position="154"/>
    </location>
</feature>
<dbReference type="SUPFAM" id="SSF55608">
    <property type="entry name" value="Homing endonucleases"/>
    <property type="match status" value="1"/>
</dbReference>
<dbReference type="Gene3D" id="3.10.28.10">
    <property type="entry name" value="Homing endonucleases"/>
    <property type="match status" value="2"/>
</dbReference>
<dbReference type="RefSeq" id="YP_009653043.1">
    <property type="nucleotide sequence ID" value="NC_042773.1"/>
</dbReference>
<dbReference type="GO" id="GO:0004519">
    <property type="term" value="F:endonuclease activity"/>
    <property type="evidence" value="ECO:0007669"/>
    <property type="project" value="UniProtKB-KW"/>
</dbReference>
<dbReference type="AlphaFoldDB" id="A0A4D6SWI9"/>
<evidence type="ECO:0000256" key="1">
    <source>
        <dbReference type="ARBA" id="ARBA00002670"/>
    </source>
</evidence>
<dbReference type="EMBL" id="MK697670">
    <property type="protein sequence ID" value="QCG70100.1"/>
    <property type="molecule type" value="Genomic_DNA"/>
</dbReference>
<keyword evidence="3" id="KW-0540">Nuclease</keyword>
<evidence type="ECO:0000313" key="3">
    <source>
        <dbReference type="EMBL" id="QCG70100.1"/>
    </source>
</evidence>
<organism evidence="3">
    <name type="scientific">Laccaria bicolor</name>
    <name type="common">Bicoloured deceiver</name>
    <name type="synonym">Laccaria laccata var. bicolor</name>
    <dbReference type="NCBI Taxonomy" id="29883"/>
    <lineage>
        <taxon>Eukaryota</taxon>
        <taxon>Fungi</taxon>
        <taxon>Dikarya</taxon>
        <taxon>Basidiomycota</taxon>
        <taxon>Agaricomycotina</taxon>
        <taxon>Agaricomycetes</taxon>
        <taxon>Agaricomycetidae</taxon>
        <taxon>Agaricales</taxon>
        <taxon>Agaricineae</taxon>
        <taxon>Hydnangiaceae</taxon>
        <taxon>Laccaria</taxon>
    </lineage>
</organism>
<dbReference type="InterPro" id="IPR027434">
    <property type="entry name" value="Homing_endonucl"/>
</dbReference>
<dbReference type="Pfam" id="PF03161">
    <property type="entry name" value="LAGLIDADG_2"/>
    <property type="match status" value="1"/>
</dbReference>
<dbReference type="InterPro" id="IPR004860">
    <property type="entry name" value="LAGLIDADG_dom"/>
</dbReference>
<keyword evidence="3" id="KW-0496">Mitochondrion</keyword>
<dbReference type="GeneID" id="40499583"/>
<sequence length="171" mass="20034">MGTRISFFQEDSHVEYILFLQKMLSEYGYCNSKKPVIGKRLGSKGKLRKIVRFTTWTYTSFNWIRDLWYENNIKRVPNCIGEYLTPLALAIWIMDDGSKVNKGLKFSTNSFTYNECLMLVNVLSENFNIKASVQSAGSKDQYIIYVWKESMNDLRNIVNPYITPEMKYKIS</sequence>
<geneLocation type="mitochondrion" evidence="3"/>
<proteinExistence type="predicted"/>
<comment type="function">
    <text evidence="1">Mitochondrial DNA endonuclease involved in intron homing.</text>
</comment>
<name>A0A4D6SWI9_LACBI</name>
<gene>
    <name evidence="3" type="primary">orf171</name>
</gene>
<feature type="non-terminal residue" evidence="3">
    <location>
        <position position="1"/>
    </location>
</feature>
<evidence type="ECO:0000259" key="2">
    <source>
        <dbReference type="Pfam" id="PF03161"/>
    </source>
</evidence>
<protein>
    <submittedName>
        <fullName evidence="3">LAGLIDADG 2 homing endonuclease</fullName>
    </submittedName>
</protein>
<keyword evidence="3" id="KW-0255">Endonuclease</keyword>